<feature type="compositionally biased region" description="Basic and acidic residues" evidence="2">
    <location>
        <begin position="472"/>
        <end position="483"/>
    </location>
</feature>
<dbReference type="InterPro" id="IPR012337">
    <property type="entry name" value="RNaseH-like_sf"/>
</dbReference>
<dbReference type="EMBL" id="LSRX01001140">
    <property type="protein sequence ID" value="OLP83107.1"/>
    <property type="molecule type" value="Genomic_DNA"/>
</dbReference>
<sequence>MAGNGEVAGEQAAAARGDDEPAPTEPETSEISERQGSAADEWGWFDHSHGASRGDPSWNGWGWSHAWWGRDQAGRNANDLERRASWTSSWGNYSTDASNHSARSRSGNEAEDGFGTRDFRRGGQDLRLGGSDSEGVWRDPWADGGVRVHGWRDSPDGVYAGEWAATSRAQDAVWSGWKHFSGSVNNQDGDLTERGGAWKAGTPRPSEKLSVPVFTGEDDEDVGTSARSYLRQVEAWRRLTYLPNNQQGLVLYRHLSGKAWVAAEELNVDALSRDDGVHYLMGWLRNRYLDLEVTRIGKALSEMFRKLRRKHGQSIRDYNAEYDRLHARLKEVGCMLPEECAAWLYVDRLQLEEGAELNLLASVGNVYNLNKLQKAAIIQDRGLRKPWEGGGGKGGRKPYTAHVTDADENVEEYYEDMPEEDLDTIPEEVAVAYMTFQNAKAKYKEQARTRGYRGDTGKDSGKDAGKGNGHSNEPRDKGRDEKLRQIKARSFCSGCGRRGHWHLDDECPNNANKGASTTKGTPTREVCVLMPAQVMALKHEAGVLMGITDTACARTVAGTQWLQDYMDKLGDSEAKPELSKECEAYKFGTGRIHYSSFNVILTFALGNSTVQLRTSVIPGDIPLLLSKTVLGKLGMVYDVTRDRADFNAVGLKDFELMMTGSGHPAIPIVPTKSAKGVSTSLPAEDLRLEPREQYTVHAVAVANCKPPNLYNLYYEKKIPPEFRNVVECAKDLPISKMTKPQLLQECLRLGLTVHNSWSPEEIKAVIMEHRQKYKEEDATERMKRMSHLTMPELKAKASALGVDFPANVTKGNLLRLVRDSINTPDNELMKIGKHRGKEFREVPWEYGRWASAEVKTTANADPELISYANWWDRKEAEKKAGYMKREVDDTSRTPGAPSDATSWASVSVWEDEWPKRTTTTPDKQLPVAPNTKTKRRTQEGDETIMDAEPDQETLEEIQKLETRLAILKNKAKAKGDTVITEGDLVKAVGTQNSILAATLEPGTPFRADLPPGEQQAKLAYEQGKFTFEVLQGILECFEFKPRRNDRGEPFHRDTGEGKSIDYFTFGLFTHGGVQGVTRCTTEWPHLCRYMNAFAEHKLEKGATWSSFTLARNVVANVHHDYNNLRGSANHSCSFGQDGGGQLWLEDKDVQETDTEKTGLVWKRGAGGAWMPGRLRDTYENFVSFDPYYKHATCPWQGQRWSITYHTTRGILKAEKTTCNVLKKVGFRLPNLRGIRSLPVSKMPKKSTRTKLANVAGKLSVMMTGLLLAASSFMCEARPAPEPDPIVLFEIGGFDATYEAAELDKAVIEPMTWEDYRSPERKEDAYHFVKAANPKELRINLKGIREADYEGIVGLIREQVRGGGEAVLRGGDPKVFIEELGEYLAWNITDFSGDAWVGFRRDGQGRLFEGKGVRPHHVCVVEPDEKDEPPLRMDGSGISFDAGVNPVIQASLRRLHQNLGHPRREDLVRHLRLAGCEEAVLKAARGMRCTVCDSTAGPKIARPTTVPRMYDFNDCVGADLLHHHDCDDTRHTFLSIVDWGTSYHVAVPLDGLNNEDIEKAFNDNWVVPFGPPKRVSLDLDGAVQKGICRLCDWHGITVQNVAAQAHWQAGITERQGAWWKNIWERVCHEMSVTADEVHLAASMVSSAKNELRRRCGHSPTEWVFGRHPRLPEGLADPDSGQRVSWDVSPESQYQRAMAIRTAARIAYHHSQGDSRLRKALLQRARTAVRPMEVGETVHFWTQPKNRRRGRWLGPAVVVGREGENYWISRNGRCRLTAAEHLRPSGPEEIGEYLRMRGAQAEVEKLLEADFDNEDTYDAEEMDAEDLPVGGDDEEMEMLLGSEYAPSEPGEPLEDLLPLPGVPHRRLKRKTRAEDIIPDSGPNETLFTKKALTQRGVEKRQEKELKWAEIPNEVREKFKQAEATQWAEHLDYDALEPLSIEDSKFVRENVQADRILRSRWAYKDKNWARRRTEKTAENPDETVPWKCKARLVIAGHTDPDLAYGLSTDAPTLPRPALLCLLQRLANGLHDEDKWTAAAGDIRCAFLTGGYLKREEQLFLHQPTTGFAGLHPEQLVRVKKNIFGLATSPHEWWLDLQNGIKGILLKIENEHYAFDQCPLDPCVFPLRKVVNGKLCERPVGYVASHVDDLLVIAPDSISKRVRTELSKAFPVESWEEDEFTYLGSEIKCEKDIVTLRQRPYIEDRLFTVEIPKNVGDDDFADTGCVADNRSLIGALSWVSAQTRPDLTCSVSMAQQLQKTPTYGDVKFTNSISAKAINYKDEGLAFRKIPEDKTIFLIYHDAGWANAYECEYDEEGFELYEEDKKNGLQLHGPPSHRAGRKAKRGNSRVASQLGELVLIADVSCIIGRTGWSSILDWKSRAGQRVCRSTFSAETQACVEALEGGQFMRSVYETICTGEMIGVDKATFPLVCLSDCRSLFDHIHKEGVPRTPTDRRLAIDLAALRQSLKQEKWTHKLPLAWIPSEQQLGDILTKPQDSSSWWAAVKRPLTIPISIAEATFDPKACCSSKEVELSEAELGVWLTVKLCSTLRRLRKLGLSMWHCRLCPTATGHPPASTAGKEPQEEPCIARPAWPTCQEGFAAPGARAGALGTARGPTGGPDVFPRVQVPGFAVSGRAPAAFCEVSCLSGHAATLGVRGQENFVWVVVESCTDCAQHGPSVRHDETNYLGRYKKLKACHCPDSLLGEDPESSSEQPTFFCHQCAGQRGWTVEMLAASTEETPSDLDEICDLSEPEDEQVDPRDEAPQRDCHIPDNKTLLAFAYSVGKNLHPCAHPEMQVIFDTNPDAKAAIGVRAPTAEGTYQNFSMKRVTLTCDPLRRKDHEYHLQQFCLVSSGWFGSASESTYRGITGELGERSAADSLRLNKAGLRAKADYVAEGSRTVRPEGSQSQNETPANATGTTHMLVDQRLEQPRGVEARPEEEFRGGRREAPLRPWGAFPLSQLEPDFNCVCLSSKLKSRAWPSMDNVMKRLCASMPQVMAHVAVHNELEWPLPFAQLTVQAADRSLIANGETDKDGHVSVQVPLFTPLTLKAGRPSLMDFQEKLLEIVAPDTPVTFLAETSVQLWQRQTSMELIVYCCDPRLDPEDKAVPDLIPFQGQIEYTTGEALRGDAEGILKGRPDPLKDADFVSCTGWRFILNKKVCDEKYAGLFSYSYVSAWITLTVHSSLEAVGLTAAFASALAREGISANVVAAFFHDHVFVDIKDAERAVATLQKMSKDAQGAHRGTVALKYTLQSCPLSERATEAHGTGRLVEAARLGVPIVEVSLVTRCCQCCVAGARISVDDQVFGHTEASSVVSCGVRMGESPASKVPGSVKFCCAFQFASACLAGFNPRLSAFNKSQLEYYLEYLPHNFDSIVIGPVCLGHRGGQPYVTEEGKLSNPRLQSDF</sequence>
<dbReference type="InterPro" id="IPR013103">
    <property type="entry name" value="RVT_2"/>
</dbReference>
<dbReference type="Gene3D" id="3.30.420.10">
    <property type="entry name" value="Ribonuclease H-like superfamily/Ribonuclease H"/>
    <property type="match status" value="1"/>
</dbReference>
<dbReference type="InterPro" id="IPR045865">
    <property type="entry name" value="ACT-like_dom_sf"/>
</dbReference>
<reference evidence="4 5" key="1">
    <citation type="submission" date="2016-02" db="EMBL/GenBank/DDBJ databases">
        <title>Genome analysis of coral dinoflagellate symbionts highlights evolutionary adaptations to a symbiotic lifestyle.</title>
        <authorList>
            <person name="Aranda M."/>
            <person name="Li Y."/>
            <person name="Liew Y.J."/>
            <person name="Baumgarten S."/>
            <person name="Simakov O."/>
            <person name="Wilson M."/>
            <person name="Piel J."/>
            <person name="Ashoor H."/>
            <person name="Bougouffa S."/>
            <person name="Bajic V.B."/>
            <person name="Ryu T."/>
            <person name="Ravasi T."/>
            <person name="Bayer T."/>
            <person name="Micklem G."/>
            <person name="Kim H."/>
            <person name="Bhak J."/>
            <person name="Lajeunesse T.C."/>
            <person name="Voolstra C.R."/>
        </authorList>
    </citation>
    <scope>NUCLEOTIDE SEQUENCE [LARGE SCALE GENOMIC DNA]</scope>
    <source>
        <strain evidence="4 5">CCMP2467</strain>
    </source>
</reference>
<feature type="region of interest" description="Disordered" evidence="2">
    <location>
        <begin position="1"/>
        <end position="57"/>
    </location>
</feature>
<feature type="domain" description="Integrase catalytic" evidence="3">
    <location>
        <begin position="1502"/>
        <end position="1666"/>
    </location>
</feature>
<name>A0A1Q9CJR8_SYMMI</name>
<dbReference type="InterPro" id="IPR027795">
    <property type="entry name" value="CASTOR_ACT_dom"/>
</dbReference>
<dbReference type="PANTHER" id="PTHR39199">
    <property type="entry name" value="BLR5128 PROTEIN"/>
    <property type="match status" value="1"/>
</dbReference>
<feature type="compositionally biased region" description="Basic and acidic residues" evidence="2">
    <location>
        <begin position="444"/>
        <end position="465"/>
    </location>
</feature>
<protein>
    <submittedName>
        <fullName evidence="4">Copia protein</fullName>
    </submittedName>
</protein>
<evidence type="ECO:0000256" key="2">
    <source>
        <dbReference type="SAM" id="MobiDB-lite"/>
    </source>
</evidence>
<keyword evidence="1" id="KW-0175">Coiled coil</keyword>
<dbReference type="GO" id="GO:0003676">
    <property type="term" value="F:nucleic acid binding"/>
    <property type="evidence" value="ECO:0007669"/>
    <property type="project" value="InterPro"/>
</dbReference>
<feature type="region of interest" description="Disordered" evidence="2">
    <location>
        <begin position="2890"/>
        <end position="2914"/>
    </location>
</feature>
<dbReference type="InterPro" id="IPR036397">
    <property type="entry name" value="RNaseH_sf"/>
</dbReference>
<feature type="region of interest" description="Disordered" evidence="2">
    <location>
        <begin position="444"/>
        <end position="483"/>
    </location>
</feature>
<dbReference type="SUPFAM" id="SSF55021">
    <property type="entry name" value="ACT-like"/>
    <property type="match status" value="1"/>
</dbReference>
<dbReference type="GO" id="GO:0015074">
    <property type="term" value="P:DNA integration"/>
    <property type="evidence" value="ECO:0007669"/>
    <property type="project" value="InterPro"/>
</dbReference>
<feature type="region of interest" description="Disordered" evidence="2">
    <location>
        <begin position="195"/>
        <end position="219"/>
    </location>
</feature>
<evidence type="ECO:0000256" key="1">
    <source>
        <dbReference type="SAM" id="Coils"/>
    </source>
</evidence>
<dbReference type="Proteomes" id="UP000186817">
    <property type="component" value="Unassembled WGS sequence"/>
</dbReference>
<evidence type="ECO:0000259" key="3">
    <source>
        <dbReference type="PROSITE" id="PS50994"/>
    </source>
</evidence>
<feature type="compositionally biased region" description="Polar residues" evidence="2">
    <location>
        <begin position="89"/>
        <end position="107"/>
    </location>
</feature>
<feature type="coiled-coil region" evidence="1">
    <location>
        <begin position="950"/>
        <end position="977"/>
    </location>
</feature>
<proteinExistence type="predicted"/>
<dbReference type="PANTHER" id="PTHR39199:SF1">
    <property type="entry name" value="BLR5128 PROTEIN"/>
    <property type="match status" value="1"/>
</dbReference>
<dbReference type="Pfam" id="PF13840">
    <property type="entry name" value="ACT_7"/>
    <property type="match status" value="1"/>
</dbReference>
<feature type="compositionally biased region" description="Polar residues" evidence="2">
    <location>
        <begin position="2900"/>
        <end position="2914"/>
    </location>
</feature>
<evidence type="ECO:0000313" key="4">
    <source>
        <dbReference type="EMBL" id="OLP83107.1"/>
    </source>
</evidence>
<dbReference type="Pfam" id="PF07727">
    <property type="entry name" value="RVT_2"/>
    <property type="match status" value="1"/>
</dbReference>
<feature type="region of interest" description="Disordered" evidence="2">
    <location>
        <begin position="89"/>
        <end position="134"/>
    </location>
</feature>
<feature type="compositionally biased region" description="Basic and acidic residues" evidence="2">
    <location>
        <begin position="114"/>
        <end position="124"/>
    </location>
</feature>
<evidence type="ECO:0000313" key="5">
    <source>
        <dbReference type="Proteomes" id="UP000186817"/>
    </source>
</evidence>
<comment type="caution">
    <text evidence="4">The sequence shown here is derived from an EMBL/GenBank/DDBJ whole genome shotgun (WGS) entry which is preliminary data.</text>
</comment>
<organism evidence="4 5">
    <name type="scientific">Symbiodinium microadriaticum</name>
    <name type="common">Dinoflagellate</name>
    <name type="synonym">Zooxanthella microadriatica</name>
    <dbReference type="NCBI Taxonomy" id="2951"/>
    <lineage>
        <taxon>Eukaryota</taxon>
        <taxon>Sar</taxon>
        <taxon>Alveolata</taxon>
        <taxon>Dinophyceae</taxon>
        <taxon>Suessiales</taxon>
        <taxon>Symbiodiniaceae</taxon>
        <taxon>Symbiodinium</taxon>
    </lineage>
</organism>
<gene>
    <name evidence="4" type="primary">GIP</name>
    <name evidence="4" type="ORF">AK812_SmicGene36170</name>
</gene>
<dbReference type="SUPFAM" id="SSF53098">
    <property type="entry name" value="Ribonuclease H-like"/>
    <property type="match status" value="1"/>
</dbReference>
<dbReference type="PROSITE" id="PS50994">
    <property type="entry name" value="INTEGRASE"/>
    <property type="match status" value="1"/>
</dbReference>
<dbReference type="InterPro" id="IPR001584">
    <property type="entry name" value="Integrase_cat-core"/>
</dbReference>
<accession>A0A1Q9CJR8</accession>
<feature type="region of interest" description="Disordered" evidence="2">
    <location>
        <begin position="884"/>
        <end position="940"/>
    </location>
</feature>
<dbReference type="Gene3D" id="3.30.2130.10">
    <property type="entry name" value="VC0802-like"/>
    <property type="match status" value="1"/>
</dbReference>
<keyword evidence="5" id="KW-1185">Reference proteome</keyword>
<dbReference type="OrthoDB" id="439097at2759"/>